<dbReference type="InterPro" id="IPR007410">
    <property type="entry name" value="LpqE-like"/>
</dbReference>
<evidence type="ECO:0008006" key="4">
    <source>
        <dbReference type="Google" id="ProtNLM"/>
    </source>
</evidence>
<dbReference type="Gene3D" id="2.60.40.1890">
    <property type="entry name" value="PCu(A)C copper chaperone"/>
    <property type="match status" value="1"/>
</dbReference>
<dbReference type="Pfam" id="PF04314">
    <property type="entry name" value="PCuAC"/>
    <property type="match status" value="1"/>
</dbReference>
<evidence type="ECO:0000313" key="3">
    <source>
        <dbReference type="Proteomes" id="UP000245812"/>
    </source>
</evidence>
<feature type="signal peptide" evidence="1">
    <location>
        <begin position="1"/>
        <end position="25"/>
    </location>
</feature>
<evidence type="ECO:0000313" key="2">
    <source>
        <dbReference type="EMBL" id="PWK81369.1"/>
    </source>
</evidence>
<proteinExistence type="predicted"/>
<dbReference type="PANTHER" id="PTHR36302">
    <property type="entry name" value="BLR7088 PROTEIN"/>
    <property type="match status" value="1"/>
</dbReference>
<dbReference type="InterPro" id="IPR058248">
    <property type="entry name" value="Lxx211020-like"/>
</dbReference>
<organism evidence="2 3">
    <name type="scientific">Fulvimonas soli</name>
    <dbReference type="NCBI Taxonomy" id="155197"/>
    <lineage>
        <taxon>Bacteria</taxon>
        <taxon>Pseudomonadati</taxon>
        <taxon>Pseudomonadota</taxon>
        <taxon>Gammaproteobacteria</taxon>
        <taxon>Lysobacterales</taxon>
        <taxon>Rhodanobacteraceae</taxon>
        <taxon>Fulvimonas</taxon>
    </lineage>
</organism>
<dbReference type="Proteomes" id="UP000245812">
    <property type="component" value="Unassembled WGS sequence"/>
</dbReference>
<sequence>MNPRSVLRSLPVLLAGVLAAAGARASEAAHVRAGQAWIRVLPGDLPAGGYVVLSNDGDQPATLRGATSPRYGSVMLHRSSGEGGMSRMAMVDSLVVPAHGKVELAPGGYHLMLMHAVAPVKPGERVPLSLRFADGSTLAVDFAARPANATGADEAMPMEHGGHDR</sequence>
<dbReference type="RefSeq" id="WP_109724862.1">
    <property type="nucleotide sequence ID" value="NZ_MSZV01000062.1"/>
</dbReference>
<comment type="caution">
    <text evidence="2">The sequence shown here is derived from an EMBL/GenBank/DDBJ whole genome shotgun (WGS) entry which is preliminary data.</text>
</comment>
<dbReference type="OrthoDB" id="9796962at2"/>
<dbReference type="AlphaFoldDB" id="A0A316HL20"/>
<accession>A0A316HL20</accession>
<dbReference type="InterPro" id="IPR036182">
    <property type="entry name" value="PCuAC_sf"/>
</dbReference>
<reference evidence="2 3" key="1">
    <citation type="submission" date="2018-05" db="EMBL/GenBank/DDBJ databases">
        <title>Genomic Encyclopedia of Type Strains, Phase IV (KMG-IV): sequencing the most valuable type-strain genomes for metagenomic binning, comparative biology and taxonomic classification.</title>
        <authorList>
            <person name="Goeker M."/>
        </authorList>
    </citation>
    <scope>NUCLEOTIDE SEQUENCE [LARGE SCALE GENOMIC DNA]</scope>
    <source>
        <strain evidence="2 3">DSM 14263</strain>
    </source>
</reference>
<dbReference type="EMBL" id="QGHC01000022">
    <property type="protein sequence ID" value="PWK81369.1"/>
    <property type="molecule type" value="Genomic_DNA"/>
</dbReference>
<keyword evidence="3" id="KW-1185">Reference proteome</keyword>
<name>A0A316HL20_9GAMM</name>
<feature type="chain" id="PRO_5016404297" description="Copper(I)-binding protein" evidence="1">
    <location>
        <begin position="26"/>
        <end position="165"/>
    </location>
</feature>
<evidence type="ECO:0000256" key="1">
    <source>
        <dbReference type="SAM" id="SignalP"/>
    </source>
</evidence>
<protein>
    <recommendedName>
        <fullName evidence="4">Copper(I)-binding protein</fullName>
    </recommendedName>
</protein>
<dbReference type="SUPFAM" id="SSF110087">
    <property type="entry name" value="DR1885-like metal-binding protein"/>
    <property type="match status" value="1"/>
</dbReference>
<dbReference type="PANTHER" id="PTHR36302:SF1">
    <property type="entry name" value="COPPER CHAPERONE PCU(A)C"/>
    <property type="match status" value="1"/>
</dbReference>
<keyword evidence="1" id="KW-0732">Signal</keyword>
<gene>
    <name evidence="2" type="ORF">C7456_12221</name>
</gene>